<dbReference type="GeneID" id="117346714"/>
<dbReference type="PANTHER" id="PTHR20893">
    <property type="entry name" value="LD08641P"/>
    <property type="match status" value="1"/>
</dbReference>
<keyword evidence="1" id="KW-0479">Metal-binding</keyword>
<name>A0A6P8NPP0_GEOSA</name>
<organism evidence="6 7">
    <name type="scientific">Geotrypetes seraphini</name>
    <name type="common">Gaboon caecilian</name>
    <name type="synonym">Caecilia seraphini</name>
    <dbReference type="NCBI Taxonomy" id="260995"/>
    <lineage>
        <taxon>Eukaryota</taxon>
        <taxon>Metazoa</taxon>
        <taxon>Chordata</taxon>
        <taxon>Craniata</taxon>
        <taxon>Vertebrata</taxon>
        <taxon>Euteleostomi</taxon>
        <taxon>Amphibia</taxon>
        <taxon>Gymnophiona</taxon>
        <taxon>Geotrypetes</taxon>
    </lineage>
</organism>
<gene>
    <name evidence="7" type="primary">LOC117346714</name>
</gene>
<evidence type="ECO:0000313" key="7">
    <source>
        <dbReference type="RefSeq" id="XP_033772634.1"/>
    </source>
</evidence>
<dbReference type="AlphaFoldDB" id="A0A6P8NPP0"/>
<sequence length="251" mass="28694">MDHSNTSLEICTESTPVIEEKKECFICREEDDNERDQEAPLNFCSCKNLTAHQKCLLNWIQKGSGNEDRLRCKVCTTEGSDGSSHPQEPEDTEYITTKKLLLDDLCFLHQQVLTSNQFFTRSQKINKIYLVLKGSVWKILICQWQSWLLLCFTVALMAVVPLTVYLMVTAFKDPPPHWLFNAAAVCFGVLAETLLIKCLMCYFSRKHNKVKISSLSIQSRIVDYCDSGIGLLHSADQDPSKAMVRRDEMKK</sequence>
<dbReference type="RefSeq" id="XP_033772634.1">
    <property type="nucleotide sequence ID" value="XM_033916743.1"/>
</dbReference>
<evidence type="ECO:0000313" key="6">
    <source>
        <dbReference type="Proteomes" id="UP000515159"/>
    </source>
</evidence>
<dbReference type="SMART" id="SM00744">
    <property type="entry name" value="RINGv"/>
    <property type="match status" value="1"/>
</dbReference>
<keyword evidence="2" id="KW-0863">Zinc-finger</keyword>
<keyword evidence="3" id="KW-0862">Zinc</keyword>
<evidence type="ECO:0000256" key="2">
    <source>
        <dbReference type="ARBA" id="ARBA00022771"/>
    </source>
</evidence>
<evidence type="ECO:0000259" key="5">
    <source>
        <dbReference type="PROSITE" id="PS51292"/>
    </source>
</evidence>
<evidence type="ECO:0000256" key="4">
    <source>
        <dbReference type="SAM" id="Phobius"/>
    </source>
</evidence>
<proteinExistence type="predicted"/>
<dbReference type="InterPro" id="IPR011016">
    <property type="entry name" value="Znf_RING-CH"/>
</dbReference>
<evidence type="ECO:0000256" key="1">
    <source>
        <dbReference type="ARBA" id="ARBA00022723"/>
    </source>
</evidence>
<accession>A0A6P8NPP0</accession>
<dbReference type="InParanoid" id="A0A6P8NPP0"/>
<keyword evidence="6" id="KW-1185">Reference proteome</keyword>
<dbReference type="Pfam" id="PF12906">
    <property type="entry name" value="RINGv"/>
    <property type="match status" value="1"/>
</dbReference>
<dbReference type="InterPro" id="IPR013083">
    <property type="entry name" value="Znf_RING/FYVE/PHD"/>
</dbReference>
<dbReference type="GO" id="GO:0008270">
    <property type="term" value="F:zinc ion binding"/>
    <property type="evidence" value="ECO:0007669"/>
    <property type="project" value="UniProtKB-KW"/>
</dbReference>
<feature type="transmembrane region" description="Helical" evidence="4">
    <location>
        <begin position="180"/>
        <end position="203"/>
    </location>
</feature>
<reference evidence="7" key="1">
    <citation type="submission" date="2025-08" db="UniProtKB">
        <authorList>
            <consortium name="RefSeq"/>
        </authorList>
    </citation>
    <scope>IDENTIFICATION</scope>
</reference>
<feature type="transmembrane region" description="Helical" evidence="4">
    <location>
        <begin position="147"/>
        <end position="168"/>
    </location>
</feature>
<keyword evidence="4" id="KW-0472">Membrane</keyword>
<evidence type="ECO:0000256" key="3">
    <source>
        <dbReference type="ARBA" id="ARBA00022833"/>
    </source>
</evidence>
<dbReference type="PROSITE" id="PS51292">
    <property type="entry name" value="ZF_RING_CH"/>
    <property type="match status" value="1"/>
</dbReference>
<dbReference type="OrthoDB" id="5817083at2759"/>
<dbReference type="Proteomes" id="UP000515159">
    <property type="component" value="Chromosome 12"/>
</dbReference>
<feature type="domain" description="RING-CH-type" evidence="5">
    <location>
        <begin position="16"/>
        <end position="82"/>
    </location>
</feature>
<keyword evidence="4" id="KW-0812">Transmembrane</keyword>
<protein>
    <submittedName>
        <fullName evidence="7">Uncharacterized protein LOC117346714 isoform X1</fullName>
    </submittedName>
</protein>
<dbReference type="KEGG" id="gsh:117346714"/>
<dbReference type="Gene3D" id="3.30.40.10">
    <property type="entry name" value="Zinc/RING finger domain, C3HC4 (zinc finger)"/>
    <property type="match status" value="1"/>
</dbReference>
<dbReference type="SUPFAM" id="SSF57850">
    <property type="entry name" value="RING/U-box"/>
    <property type="match status" value="1"/>
</dbReference>
<dbReference type="PANTHER" id="PTHR20893:SF2">
    <property type="entry name" value="LD08641P"/>
    <property type="match status" value="1"/>
</dbReference>
<keyword evidence="4" id="KW-1133">Transmembrane helix</keyword>